<evidence type="ECO:0000313" key="1">
    <source>
        <dbReference type="EMBL" id="GAL06280.1"/>
    </source>
</evidence>
<name>A0A090QSV5_9GAMM</name>
<comment type="caution">
    <text evidence="1">The sequence shown here is derived from an EMBL/GenBank/DDBJ whole genome shotgun (WGS) entry which is preliminary data.</text>
</comment>
<dbReference type="Gene3D" id="3.40.50.11750">
    <property type="entry name" value="HypD, alpha/beta domain 1"/>
    <property type="match status" value="1"/>
</dbReference>
<dbReference type="InterPro" id="IPR002780">
    <property type="entry name" value="Hyd_form_HypD"/>
</dbReference>
<dbReference type="EMBL" id="BBMN01000010">
    <property type="protein sequence ID" value="GAL06280.1"/>
    <property type="molecule type" value="Genomic_DNA"/>
</dbReference>
<dbReference type="STRING" id="754436.JCM19237_1925"/>
<gene>
    <name evidence="1" type="ORF">JCM19237_1925</name>
</gene>
<dbReference type="InterPro" id="IPR042243">
    <property type="entry name" value="HypD_1"/>
</dbReference>
<protein>
    <submittedName>
        <fullName evidence="1">[NiFe] hydrogenase metallocenter assembly protein HypD</fullName>
    </submittedName>
</protein>
<reference evidence="1 2" key="1">
    <citation type="journal article" date="2014" name="Genome Announc.">
        <title>Draft Genome Sequences of Two Vibrionaceae Species, Vibrio ponticus C121 and Photobacterium aphoticum C119, Isolated as Coral Reef Microbiota.</title>
        <authorList>
            <person name="Al-saari N."/>
            <person name="Meirelles P.M."/>
            <person name="Mino S."/>
            <person name="Suda W."/>
            <person name="Oshima K."/>
            <person name="Hattori M."/>
            <person name="Ohkuma M."/>
            <person name="Thompson F.L."/>
            <person name="Gomez-Gil B."/>
            <person name="Sawabe T."/>
            <person name="Sawabe T."/>
        </authorList>
    </citation>
    <scope>NUCLEOTIDE SEQUENCE [LARGE SCALE GENOMIC DNA]</scope>
    <source>
        <strain evidence="1 2">JCM 19237</strain>
    </source>
</reference>
<dbReference type="Pfam" id="PF01924">
    <property type="entry name" value="HypD"/>
    <property type="match status" value="1"/>
</dbReference>
<accession>A0A090QSV5</accession>
<organism evidence="1 2">
    <name type="scientific">Photobacterium aphoticum</name>
    <dbReference type="NCBI Taxonomy" id="754436"/>
    <lineage>
        <taxon>Bacteria</taxon>
        <taxon>Pseudomonadati</taxon>
        <taxon>Pseudomonadota</taxon>
        <taxon>Gammaproteobacteria</taxon>
        <taxon>Vibrionales</taxon>
        <taxon>Vibrionaceae</taxon>
        <taxon>Photobacterium</taxon>
    </lineage>
</organism>
<proteinExistence type="predicted"/>
<dbReference type="Proteomes" id="UP000029227">
    <property type="component" value="Unassembled WGS sequence"/>
</dbReference>
<dbReference type="GO" id="GO:0046872">
    <property type="term" value="F:metal ion binding"/>
    <property type="evidence" value="ECO:0007669"/>
    <property type="project" value="InterPro"/>
</dbReference>
<sequence>MRYLAQLIQQEAAQLNAPLHIMEVCGGHTHTIMKFGLKACCQTTFSSFMARVVRCV</sequence>
<dbReference type="AlphaFoldDB" id="A0A090QSV5"/>
<evidence type="ECO:0000313" key="2">
    <source>
        <dbReference type="Proteomes" id="UP000029227"/>
    </source>
</evidence>
<dbReference type="eggNOG" id="COG0409">
    <property type="taxonomic scope" value="Bacteria"/>
</dbReference>